<evidence type="ECO:0000256" key="9">
    <source>
        <dbReference type="ARBA" id="ARBA00022840"/>
    </source>
</evidence>
<dbReference type="SUPFAM" id="SSF53633">
    <property type="entry name" value="Carbamate kinase-like"/>
    <property type="match status" value="1"/>
</dbReference>
<dbReference type="Gene3D" id="3.30.2130.10">
    <property type="entry name" value="VC0802-like"/>
    <property type="match status" value="1"/>
</dbReference>
<comment type="caution">
    <text evidence="16">The sequence shown here is derived from an EMBL/GenBank/DDBJ whole genome shotgun (WGS) entry which is preliminary data.</text>
</comment>
<keyword evidence="7 12" id="KW-0547">Nucleotide-binding</keyword>
<evidence type="ECO:0000256" key="12">
    <source>
        <dbReference type="PIRSR" id="PIRSR000726-1"/>
    </source>
</evidence>
<evidence type="ECO:0000256" key="14">
    <source>
        <dbReference type="RuleBase" id="RU004249"/>
    </source>
</evidence>
<dbReference type="FunFam" id="3.40.1160.10:FF:000002">
    <property type="entry name" value="Aspartokinase"/>
    <property type="match status" value="1"/>
</dbReference>
<dbReference type="InterPro" id="IPR002912">
    <property type="entry name" value="ACT_dom"/>
</dbReference>
<dbReference type="NCBIfam" id="TIGR00657">
    <property type="entry name" value="asp_kinases"/>
    <property type="match status" value="1"/>
</dbReference>
<evidence type="ECO:0000259" key="15">
    <source>
        <dbReference type="PROSITE" id="PS51671"/>
    </source>
</evidence>
<dbReference type="EMBL" id="JADHQC010000017">
    <property type="protein sequence ID" value="MBL6811863.1"/>
    <property type="molecule type" value="Genomic_DNA"/>
</dbReference>
<evidence type="ECO:0000256" key="7">
    <source>
        <dbReference type="ARBA" id="ARBA00022741"/>
    </source>
</evidence>
<evidence type="ECO:0000256" key="10">
    <source>
        <dbReference type="ARBA" id="ARBA00023154"/>
    </source>
</evidence>
<evidence type="ECO:0000256" key="3">
    <source>
        <dbReference type="ARBA" id="ARBA00005139"/>
    </source>
</evidence>
<proteinExistence type="inferred from homology"/>
<dbReference type="GO" id="GO:0009089">
    <property type="term" value="P:lysine biosynthetic process via diaminopimelate"/>
    <property type="evidence" value="ECO:0007669"/>
    <property type="project" value="InterPro"/>
</dbReference>
<dbReference type="Pfam" id="PF00696">
    <property type="entry name" value="AA_kinase"/>
    <property type="match status" value="1"/>
</dbReference>
<protein>
    <recommendedName>
        <fullName evidence="13">Aspartokinase</fullName>
        <ecNumber evidence="13">2.7.2.4</ecNumber>
    </recommendedName>
</protein>
<dbReference type="Proteomes" id="UP000744438">
    <property type="component" value="Unassembled WGS sequence"/>
</dbReference>
<feature type="binding site" evidence="12">
    <location>
        <begin position="210"/>
        <end position="211"/>
    </location>
    <ligand>
        <name>ATP</name>
        <dbReference type="ChEBI" id="CHEBI:30616"/>
    </ligand>
</feature>
<dbReference type="InterPro" id="IPR005260">
    <property type="entry name" value="Asp_kin_monofn"/>
</dbReference>
<evidence type="ECO:0000256" key="4">
    <source>
        <dbReference type="ARBA" id="ARBA00010122"/>
    </source>
</evidence>
<dbReference type="GO" id="GO:0009090">
    <property type="term" value="P:homoserine biosynthetic process"/>
    <property type="evidence" value="ECO:0007669"/>
    <property type="project" value="TreeGrafter"/>
</dbReference>
<dbReference type="InterPro" id="IPR036393">
    <property type="entry name" value="AceGlu_kinase-like_sf"/>
</dbReference>
<comment type="pathway">
    <text evidence="1 14">Amino-acid biosynthesis; L-lysine biosynthesis via DAP pathway; (S)-tetrahydrodipicolinate from L-aspartate: step 1/4.</text>
</comment>
<feature type="binding site" evidence="12">
    <location>
        <begin position="8"/>
        <end position="11"/>
    </location>
    <ligand>
        <name>ATP</name>
        <dbReference type="ChEBI" id="CHEBI:30616"/>
    </ligand>
</feature>
<evidence type="ECO:0000256" key="2">
    <source>
        <dbReference type="ARBA" id="ARBA00004986"/>
    </source>
</evidence>
<evidence type="ECO:0000256" key="5">
    <source>
        <dbReference type="ARBA" id="ARBA00022605"/>
    </source>
</evidence>
<dbReference type="Gene3D" id="3.40.1160.10">
    <property type="entry name" value="Acetylglutamate kinase-like"/>
    <property type="match status" value="1"/>
</dbReference>
<feature type="binding site" evidence="12">
    <location>
        <position position="180"/>
    </location>
    <ligand>
        <name>ATP</name>
        <dbReference type="ChEBI" id="CHEBI:30616"/>
    </ligand>
</feature>
<evidence type="ECO:0000256" key="11">
    <source>
        <dbReference type="ARBA" id="ARBA00047872"/>
    </source>
</evidence>
<evidence type="ECO:0000256" key="1">
    <source>
        <dbReference type="ARBA" id="ARBA00004766"/>
    </source>
</evidence>
<keyword evidence="9 12" id="KW-0067">ATP-binding</keyword>
<dbReference type="Pfam" id="PF01842">
    <property type="entry name" value="ACT"/>
    <property type="match status" value="1"/>
</dbReference>
<reference evidence="16" key="1">
    <citation type="submission" date="2020-10" db="EMBL/GenBank/DDBJ databases">
        <title>Microbiome of the Black Sea water column analyzed by genome centric metagenomics.</title>
        <authorList>
            <person name="Cabello-Yeves P.J."/>
            <person name="Callieri C."/>
            <person name="Picazo A."/>
            <person name="Mehrshad M."/>
            <person name="Haro-Moreno J.M."/>
            <person name="Roda-Garcia J."/>
            <person name="Dzembekova N."/>
            <person name="Slabakova V."/>
            <person name="Slabakova N."/>
            <person name="Moncheva S."/>
            <person name="Rodriguez-Valera F."/>
        </authorList>
    </citation>
    <scope>NUCLEOTIDE SEQUENCE</scope>
    <source>
        <strain evidence="16">BS307-5m-G49</strain>
    </source>
</reference>
<dbReference type="CDD" id="cd04913">
    <property type="entry name" value="ACT_AKii-LysC-BS-like_1"/>
    <property type="match status" value="1"/>
</dbReference>
<dbReference type="CDD" id="cd04923">
    <property type="entry name" value="ACT_AK-LysC-DapG-like_2"/>
    <property type="match status" value="1"/>
</dbReference>
<dbReference type="InterPro" id="IPR001048">
    <property type="entry name" value="Asp/Glu/Uridylate_kinase"/>
</dbReference>
<evidence type="ECO:0000313" key="17">
    <source>
        <dbReference type="Proteomes" id="UP000744438"/>
    </source>
</evidence>
<dbReference type="NCBIfam" id="NF005154">
    <property type="entry name" value="PRK06635.1-2"/>
    <property type="match status" value="1"/>
</dbReference>
<evidence type="ECO:0000256" key="13">
    <source>
        <dbReference type="RuleBase" id="RU003448"/>
    </source>
</evidence>
<dbReference type="EC" id="2.7.2.4" evidence="13"/>
<keyword evidence="10" id="KW-0457">Lysine biosynthesis</keyword>
<feature type="binding site" evidence="12">
    <location>
        <position position="48"/>
    </location>
    <ligand>
        <name>substrate</name>
    </ligand>
</feature>
<comment type="similarity">
    <text evidence="4 13">Belongs to the aspartokinase family.</text>
</comment>
<name>A0A937LFT0_9GAMM</name>
<dbReference type="InterPro" id="IPR045865">
    <property type="entry name" value="ACT-like_dom_sf"/>
</dbReference>
<dbReference type="GO" id="GO:0005829">
    <property type="term" value="C:cytosol"/>
    <property type="evidence" value="ECO:0007669"/>
    <property type="project" value="TreeGrafter"/>
</dbReference>
<dbReference type="InterPro" id="IPR018042">
    <property type="entry name" value="Aspartate_kinase_CS"/>
</dbReference>
<dbReference type="InterPro" id="IPR041740">
    <property type="entry name" value="AKii-LysC-BS"/>
</dbReference>
<dbReference type="CDD" id="cd04261">
    <property type="entry name" value="AAK_AKii-LysC-BS"/>
    <property type="match status" value="1"/>
</dbReference>
<dbReference type="PROSITE" id="PS00324">
    <property type="entry name" value="ASPARTOKINASE"/>
    <property type="match status" value="1"/>
</dbReference>
<evidence type="ECO:0000256" key="8">
    <source>
        <dbReference type="ARBA" id="ARBA00022777"/>
    </source>
</evidence>
<dbReference type="FunFam" id="3.30.2130.10:FF:000002">
    <property type="entry name" value="Aspartokinase"/>
    <property type="match status" value="1"/>
</dbReference>
<feature type="domain" description="ACT" evidence="15">
    <location>
        <begin position="344"/>
        <end position="404"/>
    </location>
</feature>
<evidence type="ECO:0000256" key="6">
    <source>
        <dbReference type="ARBA" id="ARBA00022679"/>
    </source>
</evidence>
<accession>A0A937LFT0</accession>
<keyword evidence="8 13" id="KW-0418">Kinase</keyword>
<dbReference type="InterPro" id="IPR001341">
    <property type="entry name" value="Asp_kinase"/>
</dbReference>
<dbReference type="Pfam" id="PF22468">
    <property type="entry name" value="ACT_9"/>
    <property type="match status" value="1"/>
</dbReference>
<keyword evidence="6 13" id="KW-0808">Transferase</keyword>
<dbReference type="PROSITE" id="PS51671">
    <property type="entry name" value="ACT"/>
    <property type="match status" value="2"/>
</dbReference>
<feature type="binding site" evidence="12">
    <location>
        <position position="75"/>
    </location>
    <ligand>
        <name>substrate</name>
    </ligand>
</feature>
<feature type="domain" description="ACT" evidence="15">
    <location>
        <begin position="264"/>
        <end position="340"/>
    </location>
</feature>
<feature type="binding site" evidence="12">
    <location>
        <begin position="174"/>
        <end position="175"/>
    </location>
    <ligand>
        <name>ATP</name>
        <dbReference type="ChEBI" id="CHEBI:30616"/>
    </ligand>
</feature>
<dbReference type="SUPFAM" id="SSF55021">
    <property type="entry name" value="ACT-like"/>
    <property type="match status" value="2"/>
</dbReference>
<dbReference type="NCBIfam" id="TIGR00656">
    <property type="entry name" value="asp_kin_monofn"/>
    <property type="match status" value="1"/>
</dbReference>
<evidence type="ECO:0000313" key="16">
    <source>
        <dbReference type="EMBL" id="MBL6811863.1"/>
    </source>
</evidence>
<dbReference type="GO" id="GO:0004072">
    <property type="term" value="F:aspartate kinase activity"/>
    <property type="evidence" value="ECO:0007669"/>
    <property type="project" value="UniProtKB-EC"/>
</dbReference>
<keyword evidence="5 14" id="KW-0028">Amino-acid biosynthesis</keyword>
<sequence>MSNIVVQKFGGTSLADTDRFKAVAKIIKDTSKKGKKVVAVVSAMAGETQRLIDLAKEVQEIPDPREYDALISSGEQVSVALLAMTLRNQKVNSKSYTAFQLGLRTDDYHGNARINSIDTKNILKDISADITPVITGFQGINEEGDITTLGRGGSDTSAVALAVALEAEECQIYTDVDGVYTTDPNVYEKAKKIDKLTFEEMLELSSLGAKVLQIRSVEFASKYNMPIRVKSSFTNDEGTLINGEENMEDALISGVTHTSDDAKLTIRKVPDIPGIAAKILDPISSKGIEVDIIIQNVSEDKTTDFTFTVKREKSQETKKILSNLSKEFGGGEIELNEDISKVSLVGVGMKSHAGVATTMFKTLAEKNINIEMISTSEIKISVVVKEDHAHEAVKSLHDAFNLEK</sequence>
<dbReference type="GO" id="GO:0005524">
    <property type="term" value="F:ATP binding"/>
    <property type="evidence" value="ECO:0007669"/>
    <property type="project" value="UniProtKB-KW"/>
</dbReference>
<comment type="pathway">
    <text evidence="2 14">Amino-acid biosynthesis; L-methionine biosynthesis via de novo pathway; L-homoserine from L-aspartate: step 1/3.</text>
</comment>
<dbReference type="PIRSF" id="PIRSF000726">
    <property type="entry name" value="Asp_kin"/>
    <property type="match status" value="1"/>
</dbReference>
<dbReference type="PANTHER" id="PTHR21499">
    <property type="entry name" value="ASPARTATE KINASE"/>
    <property type="match status" value="1"/>
</dbReference>
<comment type="catalytic activity">
    <reaction evidence="11 13">
        <text>L-aspartate + ATP = 4-phospho-L-aspartate + ADP</text>
        <dbReference type="Rhea" id="RHEA:23776"/>
        <dbReference type="ChEBI" id="CHEBI:29991"/>
        <dbReference type="ChEBI" id="CHEBI:30616"/>
        <dbReference type="ChEBI" id="CHEBI:57535"/>
        <dbReference type="ChEBI" id="CHEBI:456216"/>
        <dbReference type="EC" id="2.7.2.4"/>
    </reaction>
</comment>
<organism evidence="16 17">
    <name type="scientific">SAR86 cluster bacterium</name>
    <dbReference type="NCBI Taxonomy" id="2030880"/>
    <lineage>
        <taxon>Bacteria</taxon>
        <taxon>Pseudomonadati</taxon>
        <taxon>Pseudomonadota</taxon>
        <taxon>Gammaproteobacteria</taxon>
        <taxon>SAR86 cluster</taxon>
    </lineage>
</organism>
<dbReference type="NCBIfam" id="NF005155">
    <property type="entry name" value="PRK06635.1-4"/>
    <property type="match status" value="1"/>
</dbReference>
<dbReference type="AlphaFoldDB" id="A0A937LFT0"/>
<dbReference type="PANTHER" id="PTHR21499:SF3">
    <property type="entry name" value="ASPARTOKINASE"/>
    <property type="match status" value="1"/>
</dbReference>
<comment type="pathway">
    <text evidence="3 14">Amino-acid biosynthesis; L-threonine biosynthesis; L-threonine from L-aspartate: step 1/5.</text>
</comment>
<dbReference type="InterPro" id="IPR054352">
    <property type="entry name" value="ACT_Aspartokinase"/>
</dbReference>
<gene>
    <name evidence="16" type="ORF">ISQ63_03135</name>
</gene>